<organism evidence="1 2">
    <name type="scientific">Gigaspora margarita</name>
    <dbReference type="NCBI Taxonomy" id="4874"/>
    <lineage>
        <taxon>Eukaryota</taxon>
        <taxon>Fungi</taxon>
        <taxon>Fungi incertae sedis</taxon>
        <taxon>Mucoromycota</taxon>
        <taxon>Glomeromycotina</taxon>
        <taxon>Glomeromycetes</taxon>
        <taxon>Diversisporales</taxon>
        <taxon>Gigasporaceae</taxon>
        <taxon>Gigaspora</taxon>
    </lineage>
</organism>
<protein>
    <submittedName>
        <fullName evidence="1">2675_t:CDS:1</fullName>
    </submittedName>
</protein>
<accession>A0ABN7VQ64</accession>
<evidence type="ECO:0000313" key="1">
    <source>
        <dbReference type="EMBL" id="CAG8791815.1"/>
    </source>
</evidence>
<evidence type="ECO:0000313" key="2">
    <source>
        <dbReference type="Proteomes" id="UP000789901"/>
    </source>
</evidence>
<name>A0ABN7VQ64_GIGMA</name>
<dbReference type="Proteomes" id="UP000789901">
    <property type="component" value="Unassembled WGS sequence"/>
</dbReference>
<keyword evidence="2" id="KW-1185">Reference proteome</keyword>
<sequence length="111" mass="13183">DSKNLEYQIKHVMITCLILNDINNLQISEQHYNIALYPGIKDYQILQEVLILLIQDLQDILYNGIIYKWAIKIGLFNKQWDQKDIKMLINNHSSCPEHIQQPLFFMIPLEN</sequence>
<reference evidence="1 2" key="1">
    <citation type="submission" date="2021-06" db="EMBL/GenBank/DDBJ databases">
        <authorList>
            <person name="Kallberg Y."/>
            <person name="Tangrot J."/>
            <person name="Rosling A."/>
        </authorList>
    </citation>
    <scope>NUCLEOTIDE SEQUENCE [LARGE SCALE GENOMIC DNA]</scope>
    <source>
        <strain evidence="1 2">120-4 pot B 10/14</strain>
    </source>
</reference>
<proteinExistence type="predicted"/>
<dbReference type="EMBL" id="CAJVQB010019629">
    <property type="protein sequence ID" value="CAG8791815.1"/>
    <property type="molecule type" value="Genomic_DNA"/>
</dbReference>
<gene>
    <name evidence="1" type="ORF">GMARGA_LOCUS21346</name>
</gene>
<feature type="non-terminal residue" evidence="1">
    <location>
        <position position="1"/>
    </location>
</feature>
<comment type="caution">
    <text evidence="1">The sequence shown here is derived from an EMBL/GenBank/DDBJ whole genome shotgun (WGS) entry which is preliminary data.</text>
</comment>